<evidence type="ECO:0000256" key="2">
    <source>
        <dbReference type="ARBA" id="ARBA00011245"/>
    </source>
</evidence>
<feature type="active site" description="O-(5'-phospho-DNA)-tyrosine intermediate" evidence="14">
    <location>
        <position position="891"/>
    </location>
</feature>
<dbReference type="InterPro" id="IPR003593">
    <property type="entry name" value="AAA+_ATPase"/>
</dbReference>
<comment type="catalytic activity">
    <reaction evidence="13 14 15">
        <text>ATP + H2O = ADP + phosphate + H(+)</text>
        <dbReference type="Rhea" id="RHEA:13065"/>
        <dbReference type="ChEBI" id="CHEBI:15377"/>
        <dbReference type="ChEBI" id="CHEBI:15378"/>
        <dbReference type="ChEBI" id="CHEBI:30616"/>
        <dbReference type="ChEBI" id="CHEBI:43474"/>
        <dbReference type="ChEBI" id="CHEBI:456216"/>
    </reaction>
</comment>
<dbReference type="SMART" id="SM00437">
    <property type="entry name" value="TOP1Ac"/>
    <property type="match status" value="1"/>
</dbReference>
<dbReference type="PROSITE" id="PS52036">
    <property type="entry name" value="ZF_RG_N"/>
    <property type="match status" value="1"/>
</dbReference>
<dbReference type="InterPro" id="IPR005736">
    <property type="entry name" value="Reverse_gyrase"/>
</dbReference>
<dbReference type="SMART" id="SM00382">
    <property type="entry name" value="AAA"/>
    <property type="match status" value="1"/>
</dbReference>
<keyword evidence="3 14" id="KW-0963">Cytoplasm</keyword>
<dbReference type="GO" id="GO:0008270">
    <property type="term" value="F:zinc ion binding"/>
    <property type="evidence" value="ECO:0007669"/>
    <property type="project" value="UniProtKB-UniRule"/>
</dbReference>
<keyword evidence="4 14" id="KW-0479">Metal-binding</keyword>
<dbReference type="AlphaFoldDB" id="A0A7C5Q120"/>
<comment type="function">
    <text evidence="15">Modifies the topological state of DNA by introducing positive supercoils in an ATP-dependent process, increasing the linking number in steps of +1. Binds to single-stranded DNA, transiently cleaves and then rejoins the ends, introducing a positive supercoil in the process. The scissile phosphodiester is attacked by the catalytic tyrosine of the enzyme, resulting in the formation of a DNA-(5'-phosphotyrosyl)-enzyme intermediate. Involved in rewinding DNA strands in regions of the chromosome that have opened up to allow replication, transcription, DNA repair and/or for DNA protection.</text>
</comment>
<dbReference type="NCBIfam" id="TIGR01054">
    <property type="entry name" value="rgy"/>
    <property type="match status" value="2"/>
</dbReference>
<protein>
    <recommendedName>
        <fullName evidence="14 15">Reverse gyrase</fullName>
        <ecNumber evidence="14">5.6.2.-</ecNumber>
    </recommendedName>
</protein>
<dbReference type="InterPro" id="IPR023405">
    <property type="entry name" value="Topo_IA_core_domain"/>
</dbReference>
<feature type="domain" description="Topo IA-type catalytic" evidence="20">
    <location>
        <begin position="744"/>
        <end position="1142"/>
    </location>
</feature>
<dbReference type="InterPro" id="IPR006171">
    <property type="entry name" value="TOPRIM_dom"/>
</dbReference>
<dbReference type="InterPro" id="IPR003601">
    <property type="entry name" value="Topo_IA_2"/>
</dbReference>
<dbReference type="GO" id="GO:0003677">
    <property type="term" value="F:DNA binding"/>
    <property type="evidence" value="ECO:0007669"/>
    <property type="project" value="UniProtKB-UniRule"/>
</dbReference>
<dbReference type="PROSITE" id="PS52039">
    <property type="entry name" value="TOPO_IA_2"/>
    <property type="match status" value="1"/>
</dbReference>
<dbReference type="Gene3D" id="1.10.460.10">
    <property type="entry name" value="Topoisomerase I, domain 2"/>
    <property type="match status" value="1"/>
</dbReference>
<dbReference type="GO" id="GO:0006260">
    <property type="term" value="P:DNA replication"/>
    <property type="evidence" value="ECO:0007669"/>
    <property type="project" value="UniProtKB-UniRule"/>
</dbReference>
<dbReference type="SUPFAM" id="SSF52540">
    <property type="entry name" value="P-loop containing nucleoside triphosphate hydrolases"/>
    <property type="match status" value="2"/>
</dbReference>
<evidence type="ECO:0000256" key="6">
    <source>
        <dbReference type="ARBA" id="ARBA00022771"/>
    </source>
</evidence>
<dbReference type="SMART" id="SM00436">
    <property type="entry name" value="TOP1Bc"/>
    <property type="match status" value="1"/>
</dbReference>
<dbReference type="GO" id="GO:0005524">
    <property type="term" value="F:ATP binding"/>
    <property type="evidence" value="ECO:0007669"/>
    <property type="project" value="UniProtKB-UniRule"/>
</dbReference>
<keyword evidence="11 14" id="KW-0413">Isomerase</keyword>
<feature type="domain" description="Toprim" evidence="17">
    <location>
        <begin position="596"/>
        <end position="728"/>
    </location>
</feature>
<comment type="domain">
    <text evidence="14">Introduction of positive supercoils requires the cooperation of both domains. The helicase-like domain probably does not directly unwind DNA, but more likely acts by driving ATP-dependent conformational changes within the whole enzyme. A beta hairpin in the 'latch' region of the N-terminal domain plays a regulatory role in the enzyme, repressing topoisomerase activity in the absence of ATP and preventing the enzyme from acting as an ATP-independent relaxing enzyme; it also helps to coordinate nucleotide hydrolysis by the ATPase domain with the supercoiling activity of the topoisomerase domain.</text>
</comment>
<keyword evidence="5 14" id="KW-0547">Nucleotide-binding</keyword>
<dbReference type="CDD" id="cd18798">
    <property type="entry name" value="SF2_C_reverse_gyrase"/>
    <property type="match status" value="1"/>
</dbReference>
<comment type="similarity">
    <text evidence="12 14">In the N-terminal section; belongs to the DEAD box helicase family. DDVD subfamily.</text>
</comment>
<dbReference type="GO" id="GO:0005737">
    <property type="term" value="C:cytoplasm"/>
    <property type="evidence" value="ECO:0007669"/>
    <property type="project" value="UniProtKB-SubCell"/>
</dbReference>
<dbReference type="Gene3D" id="1.10.290.10">
    <property type="entry name" value="Topoisomerase I, domain 4"/>
    <property type="match status" value="1"/>
</dbReference>
<dbReference type="GO" id="GO:0008094">
    <property type="term" value="F:ATP-dependent activity, acting on DNA"/>
    <property type="evidence" value="ECO:0007669"/>
    <property type="project" value="UniProtKB-UniRule"/>
</dbReference>
<feature type="coiled-coil region" evidence="16">
    <location>
        <begin position="1106"/>
        <end position="1133"/>
    </location>
</feature>
<dbReference type="Pfam" id="PF01751">
    <property type="entry name" value="Toprim"/>
    <property type="match status" value="1"/>
</dbReference>
<comment type="miscellaneous">
    <text evidence="14">This enzyme is the only unique feature of hyperthermophilic bacteria/archaea known and seems to be essential for adaptation to life at high temperatures. It may play a role in stabilization of DNA at high temperatures.</text>
</comment>
<keyword evidence="8 14" id="KW-0067">ATP-binding</keyword>
<keyword evidence="14 21" id="KW-0378">Hydrolase</keyword>
<comment type="subcellular location">
    <subcellularLocation>
        <location evidence="1 14">Cytoplasm</location>
    </subcellularLocation>
</comment>
<dbReference type="GO" id="GO:0016787">
    <property type="term" value="F:hydrolase activity"/>
    <property type="evidence" value="ECO:0007669"/>
    <property type="project" value="UniProtKB-KW"/>
</dbReference>
<evidence type="ECO:0000259" key="18">
    <source>
        <dbReference type="PROSITE" id="PS51192"/>
    </source>
</evidence>
<name>A0A7C5Q120_AQUAO</name>
<comment type="caution">
    <text evidence="21">The sequence shown here is derived from an EMBL/GenBank/DDBJ whole genome shotgun (WGS) entry which is preliminary data.</text>
</comment>
<keyword evidence="9 14" id="KW-0799">Topoisomerase</keyword>
<dbReference type="GO" id="GO:0160097">
    <property type="term" value="F:reverse gyrase activity"/>
    <property type="evidence" value="ECO:0007669"/>
    <property type="project" value="UniProtKB-UniRule"/>
</dbReference>
<dbReference type="PRINTS" id="PR00417">
    <property type="entry name" value="PRTPISMRASEI"/>
</dbReference>
<feature type="region of interest" description="Topoisomerase I" evidence="14">
    <location>
        <begin position="592"/>
        <end position="1147"/>
    </location>
</feature>
<dbReference type="Pfam" id="PF00270">
    <property type="entry name" value="DEAD"/>
    <property type="match status" value="1"/>
</dbReference>
<keyword evidence="10 14" id="KW-0238">DNA-binding</keyword>
<dbReference type="InterPro" id="IPR027417">
    <property type="entry name" value="P-loop_NTPase"/>
</dbReference>
<dbReference type="SMART" id="SM00493">
    <property type="entry name" value="TOPRIM"/>
    <property type="match status" value="1"/>
</dbReference>
<reference evidence="21" key="1">
    <citation type="journal article" date="2020" name="mSystems">
        <title>Genome- and Community-Level Interaction Insights into Carbon Utilization and Element Cycling Functions of Hydrothermarchaeota in Hydrothermal Sediment.</title>
        <authorList>
            <person name="Zhou Z."/>
            <person name="Liu Y."/>
            <person name="Xu W."/>
            <person name="Pan J."/>
            <person name="Luo Z.H."/>
            <person name="Li M."/>
        </authorList>
    </citation>
    <scope>NUCLEOTIDE SEQUENCE [LARGE SCALE GENOMIC DNA]</scope>
    <source>
        <strain evidence="21">HyVt-501</strain>
    </source>
</reference>
<evidence type="ECO:0000259" key="17">
    <source>
        <dbReference type="PROSITE" id="PS50880"/>
    </source>
</evidence>
<evidence type="ECO:0000256" key="3">
    <source>
        <dbReference type="ARBA" id="ARBA00022490"/>
    </source>
</evidence>
<dbReference type="EMBL" id="DRNB01000006">
    <property type="protein sequence ID" value="HHJ63294.1"/>
    <property type="molecule type" value="Genomic_DNA"/>
</dbReference>
<feature type="binding site" evidence="14">
    <location>
        <position position="79"/>
    </location>
    <ligand>
        <name>ATP</name>
        <dbReference type="ChEBI" id="CHEBI:30616"/>
    </ligand>
</feature>
<evidence type="ECO:0000256" key="14">
    <source>
        <dbReference type="HAMAP-Rule" id="MF_01125"/>
    </source>
</evidence>
<sequence>MINALFSELCPNCGGDIESHRLLRGLPCKNCLPQEVKRDHLCRLLKGGALEQLCNVEEKVERWGELFEKTVGSHPWSLQRSWIRKVFLRRSFALLAPTGVGKTTFGLVTALFLSGEGRKSYIILPTKLLMEQVHRKLTEWGLSEEELLVAGGTSEKKRRELKERISEGRFRVLVTTSMYLYRNHDIIPKGFDFIFIDDVDSFLKTARNIDKVLHLLGFSEEDLKKAYTLIKVKEKRRKEEEDWELIRKLSEEVKRLQQKAGGVLVVSSATGNPRSSRIKLFRELLGFEVGRPTIFMRNVLDLYKRTEDPERDLLPRIRELGKGGLIFVSSDYGRAGVERVVSLLRREGFRVKSYEEIRDLSEFERGEIDLLVGISSYRNPLVRGLDLPHVVRYALFYGVPKITVSLNIETGVSHLLWALLSLRPLLAKKRRDRLGEVDRWIQSLRRYSFVSEEFVERTPDLRKRIEVLREEIKGFLLSEEIRSLLESSEEITLRETEEGFSLVVADVTGYLQASGRTSRMYPGGVTRGVSYILVDDLRAFNNLIRKVRWFDEDVRFLPAEEVDLETVLREVDEDRERVRRILAEGDAVSGKEHIKPVLLIVESPNKARTIAGFFGKPMSRRFGEFEVLEVAAGDLYLMITSSLGHILDLAKEGGFHGVLTENGEFVPLYEVLEEKRETVKGLRQIGKEIESLYVATDPDTEGEKIGWDISAVLAPYVKEVGRIEFHEITRRAVSRALREPRDFNENLVRAQMVRRISDRWVGFEVSRILQSTFGMSWLSGGRVQIPVLGWIIEREKLYRKKRHTVQITFREDGRWLRIEFEFPDRRSARAFYSELKEIEVETLGEEEEELSPPPPYTTDTLLREADERFRFGVRKTMQLAQDLFEKGLITYHRTDSVRVSSAGIGIASEYIKENLSPELFRPREWSKEGAHECIRPTKALDSDELKSVLYSGQIQDLGRDHLLLYDLVFRRFIASQMKPVRVRIRKVRIRAGERTREMKLRTQILYEGYSSVYPVDLHPDLRGRIDVEGRKEVKESPSAYLFTQGSLVEEMKKRGIGRPSTYAATIEKLLERGYVIERKGFLIPTKLGKQIYEFLSKQESIIPFLSEEFTRRLEELMDRIEEGKEDYKNILKVLYEDIIRFEASVRR</sequence>
<evidence type="ECO:0000256" key="10">
    <source>
        <dbReference type="ARBA" id="ARBA00023125"/>
    </source>
</evidence>
<evidence type="ECO:0000256" key="15">
    <source>
        <dbReference type="RuleBase" id="RU004026"/>
    </source>
</evidence>
<evidence type="ECO:0000259" key="20">
    <source>
        <dbReference type="PROSITE" id="PS52039"/>
    </source>
</evidence>
<dbReference type="PANTHER" id="PTHR43505">
    <property type="entry name" value="REVERSE GYRASE"/>
    <property type="match status" value="1"/>
</dbReference>
<dbReference type="Gene3D" id="3.40.50.300">
    <property type="entry name" value="P-loop containing nucleotide triphosphate hydrolases"/>
    <property type="match status" value="3"/>
</dbReference>
<evidence type="ECO:0000256" key="5">
    <source>
        <dbReference type="ARBA" id="ARBA00022741"/>
    </source>
</evidence>
<evidence type="ECO:0000256" key="1">
    <source>
        <dbReference type="ARBA" id="ARBA00004496"/>
    </source>
</evidence>
<keyword evidence="7 14" id="KW-0862">Zinc</keyword>
<evidence type="ECO:0000256" key="13">
    <source>
        <dbReference type="ARBA" id="ARBA00049360"/>
    </source>
</evidence>
<dbReference type="Gene3D" id="3.40.50.140">
    <property type="match status" value="1"/>
</dbReference>
<dbReference type="InterPro" id="IPR013826">
    <property type="entry name" value="Topo_IA_cen_sub3"/>
</dbReference>
<dbReference type="Proteomes" id="UP000885792">
    <property type="component" value="Unassembled WGS sequence"/>
</dbReference>
<dbReference type="HAMAP" id="MF_01125">
    <property type="entry name" value="Reverse_gyrase"/>
    <property type="match status" value="1"/>
</dbReference>
<dbReference type="SMART" id="SM00487">
    <property type="entry name" value="DEXDc"/>
    <property type="match status" value="1"/>
</dbReference>
<dbReference type="CDD" id="cd17924">
    <property type="entry name" value="DDXDc_reverse_gyrase"/>
    <property type="match status" value="1"/>
</dbReference>
<dbReference type="PROSITE" id="PS50880">
    <property type="entry name" value="TOPRIM"/>
    <property type="match status" value="1"/>
</dbReference>
<dbReference type="InterPro" id="IPR011545">
    <property type="entry name" value="DEAD/DEAH_box_helicase_dom"/>
</dbReference>
<keyword evidence="16" id="KW-0175">Coiled coil</keyword>
<dbReference type="PROSITE" id="PS51192">
    <property type="entry name" value="HELICASE_ATP_BIND_1"/>
    <property type="match status" value="1"/>
</dbReference>
<organism evidence="21">
    <name type="scientific">Aquifex aeolicus</name>
    <dbReference type="NCBI Taxonomy" id="63363"/>
    <lineage>
        <taxon>Bacteria</taxon>
        <taxon>Pseudomonadati</taxon>
        <taxon>Aquificota</taxon>
        <taxon>Aquificia</taxon>
        <taxon>Aquificales</taxon>
        <taxon>Aquificaceae</taxon>
        <taxon>Aquifex</taxon>
    </lineage>
</organism>
<evidence type="ECO:0000256" key="8">
    <source>
        <dbReference type="ARBA" id="ARBA00022840"/>
    </source>
</evidence>
<dbReference type="InterPro" id="IPR013824">
    <property type="entry name" value="Topo_IA_cen_sub1"/>
</dbReference>
<comment type="subunit">
    <text evidence="2 14">Monomer.</text>
</comment>
<feature type="domain" description="Helicase ATP-binding" evidence="18">
    <location>
        <begin position="83"/>
        <end position="240"/>
    </location>
</feature>
<dbReference type="InterPro" id="IPR013497">
    <property type="entry name" value="Topo_IA_cen"/>
</dbReference>
<evidence type="ECO:0000259" key="19">
    <source>
        <dbReference type="PROSITE" id="PS52036"/>
    </source>
</evidence>
<dbReference type="EC" id="5.6.2.-" evidence="14"/>
<feature type="domain" description="RG N-terminal-type" evidence="19">
    <location>
        <begin position="1"/>
        <end position="39"/>
    </location>
</feature>
<keyword evidence="6 14" id="KW-0863">Zinc-finger</keyword>
<accession>A0A7C5Q120</accession>
<dbReference type="InterPro" id="IPR014001">
    <property type="entry name" value="Helicase_ATP-bd"/>
</dbReference>
<gene>
    <name evidence="14 21" type="primary">rgy</name>
    <name evidence="21" type="ORF">ENJ61_00140</name>
</gene>
<comment type="cofactor">
    <cofactor evidence="14">
        <name>Zn(2+)</name>
        <dbReference type="ChEBI" id="CHEBI:29105"/>
    </cofactor>
    <text evidence="14">Binds 1 or 2 zinc ions per subunit.</text>
</comment>
<evidence type="ECO:0000256" key="12">
    <source>
        <dbReference type="ARBA" id="ARBA00043976"/>
    </source>
</evidence>
<evidence type="ECO:0000256" key="9">
    <source>
        <dbReference type="ARBA" id="ARBA00023029"/>
    </source>
</evidence>
<dbReference type="Gene3D" id="2.60.510.20">
    <property type="match status" value="1"/>
</dbReference>
<evidence type="ECO:0000256" key="11">
    <source>
        <dbReference type="ARBA" id="ARBA00023235"/>
    </source>
</evidence>
<dbReference type="CDD" id="cd00186">
    <property type="entry name" value="TOP1Ac"/>
    <property type="match status" value="1"/>
</dbReference>
<dbReference type="InterPro" id="IPR040569">
    <property type="entry name" value="Znf_Rg"/>
</dbReference>
<proteinExistence type="inferred from homology"/>
<dbReference type="PANTHER" id="PTHR43505:SF1">
    <property type="entry name" value="REVERSE GYRASE"/>
    <property type="match status" value="1"/>
</dbReference>
<dbReference type="Pfam" id="PF01131">
    <property type="entry name" value="Topoisom_bac"/>
    <property type="match status" value="1"/>
</dbReference>
<dbReference type="InterPro" id="IPR003602">
    <property type="entry name" value="Topo_IA_DNA-bd_dom"/>
</dbReference>
<evidence type="ECO:0000313" key="21">
    <source>
        <dbReference type="EMBL" id="HHJ63294.1"/>
    </source>
</evidence>
<dbReference type="GO" id="GO:0006265">
    <property type="term" value="P:DNA topological change"/>
    <property type="evidence" value="ECO:0007669"/>
    <property type="project" value="UniProtKB-UniRule"/>
</dbReference>
<comment type="similarity">
    <text evidence="14">In the C-terminal section; belongs to the type IA topoisomerase family.</text>
</comment>
<evidence type="ECO:0000256" key="4">
    <source>
        <dbReference type="ARBA" id="ARBA00022723"/>
    </source>
</evidence>
<evidence type="ECO:0000256" key="16">
    <source>
        <dbReference type="SAM" id="Coils"/>
    </source>
</evidence>
<dbReference type="Pfam" id="PF17915">
    <property type="entry name" value="zf_Rg"/>
    <property type="match status" value="1"/>
</dbReference>
<comment type="function">
    <text evidence="14">Modifies the topological state of DNA by introducing positive supercoils in an ATP-dependent process, increasing the linking number in steps of +1. Binds to single-stranded DNA, transiently cleaves and then rejoins the ends, introducing a positive supercoil in the process. The scissile phosphodiester is attacked by the catalytic tyrosine of the enzyme, resulting in the formation of a DNA-(5'-phosphotyrosyl)-enzyme intermediate. Probably involved in rewinding DNA strands in regions of the chromosome that have opened up to allow replication, transcription, DNA repair and/or for DNA protection.</text>
</comment>
<dbReference type="SUPFAM" id="SSF56712">
    <property type="entry name" value="Prokaryotic type I DNA topoisomerase"/>
    <property type="match status" value="1"/>
</dbReference>
<evidence type="ECO:0000256" key="7">
    <source>
        <dbReference type="ARBA" id="ARBA00022833"/>
    </source>
</evidence>